<proteinExistence type="predicted"/>
<dbReference type="Proteomes" id="UP000004382">
    <property type="component" value="Unassembled WGS sequence"/>
</dbReference>
<dbReference type="PATRIC" id="fig|882800.3.peg.4823"/>
<dbReference type="EMBL" id="AGJK01000204">
    <property type="protein sequence ID" value="EHP90174.1"/>
    <property type="molecule type" value="Genomic_DNA"/>
</dbReference>
<name>H1KQL8_METEX</name>
<dbReference type="RefSeq" id="WP_003604352.1">
    <property type="nucleotide sequence ID" value="NZ_AGJK01000204.1"/>
</dbReference>
<comment type="caution">
    <text evidence="1">The sequence shown here is derived from an EMBL/GenBank/DDBJ whole genome shotgun (WGS) entry which is preliminary data.</text>
</comment>
<dbReference type="AlphaFoldDB" id="H1KQL8"/>
<organism evidence="1 2">
    <name type="scientific">Methylorubrum extorquens DSM 13060</name>
    <dbReference type="NCBI Taxonomy" id="882800"/>
    <lineage>
        <taxon>Bacteria</taxon>
        <taxon>Pseudomonadati</taxon>
        <taxon>Pseudomonadota</taxon>
        <taxon>Alphaproteobacteria</taxon>
        <taxon>Hyphomicrobiales</taxon>
        <taxon>Methylobacteriaceae</taxon>
        <taxon>Methylorubrum</taxon>
    </lineage>
</organism>
<sequence>MQKDDVYIHRMNRDFVVRVDGVRNGVVTFASEGGGPACEVPAAKFEADFEAETPDARSKRLAYEKGAVSLESWEDAEGGYQLPAWLNGSYWNGWLMPAFEKQDLLDAIAKDMLYGAFYHEASDAFIVLANNGEDLPAFDPAVLFPRIMAEGEGTDLLEVEVDGVALEATIYRGRDIARADGTPVHVYDLGAGFYTWERAKPADEPASSPTP</sequence>
<reference evidence="1 2" key="1">
    <citation type="submission" date="2011-09" db="EMBL/GenBank/DDBJ databases">
        <title>The draft genome of Methylobacterium extorquens DSM 13060.</title>
        <authorList>
            <consortium name="US DOE Joint Genome Institute (JGI-PGF)"/>
            <person name="Lucas S."/>
            <person name="Han J."/>
            <person name="Lapidus A."/>
            <person name="Cheng J.-F."/>
            <person name="Goodwin L."/>
            <person name="Pitluck S."/>
            <person name="Peters L."/>
            <person name="Land M.L."/>
            <person name="Hauser L."/>
            <person name="Koskimaki J."/>
            <person name="Halonen O."/>
            <person name="Pirttila A."/>
            <person name="Frank C."/>
            <person name="Woyke T.J."/>
        </authorList>
    </citation>
    <scope>NUCLEOTIDE SEQUENCE [LARGE SCALE GENOMIC DNA]</scope>
    <source>
        <strain evidence="1 2">DSM 13060</strain>
    </source>
</reference>
<gene>
    <name evidence="1" type="ORF">MetexDRAFT_4931</name>
</gene>
<accession>H1KQL8</accession>
<protein>
    <submittedName>
        <fullName evidence="1">Uncharacterized protein</fullName>
    </submittedName>
</protein>
<evidence type="ECO:0000313" key="1">
    <source>
        <dbReference type="EMBL" id="EHP90174.1"/>
    </source>
</evidence>
<evidence type="ECO:0000313" key="2">
    <source>
        <dbReference type="Proteomes" id="UP000004382"/>
    </source>
</evidence>